<dbReference type="Proteomes" id="UP000479710">
    <property type="component" value="Unassembled WGS sequence"/>
</dbReference>
<dbReference type="GO" id="GO:0005743">
    <property type="term" value="C:mitochondrial inner membrane"/>
    <property type="evidence" value="ECO:0007669"/>
    <property type="project" value="TreeGrafter"/>
</dbReference>
<dbReference type="InterPro" id="IPR011527">
    <property type="entry name" value="ABC1_TM_dom"/>
</dbReference>
<evidence type="ECO:0000259" key="10">
    <source>
        <dbReference type="PROSITE" id="PS50929"/>
    </source>
</evidence>
<feature type="transmembrane region" description="Helical" evidence="9">
    <location>
        <begin position="90"/>
        <end position="113"/>
    </location>
</feature>
<reference evidence="11 12" key="1">
    <citation type="submission" date="2019-11" db="EMBL/GenBank/DDBJ databases">
        <title>Whole genome sequence of Oryza granulata.</title>
        <authorList>
            <person name="Li W."/>
        </authorList>
    </citation>
    <scope>NUCLEOTIDE SEQUENCE [LARGE SCALE GENOMIC DNA]</scope>
    <source>
        <strain evidence="12">cv. Menghai</strain>
        <tissue evidence="11">Leaf</tissue>
    </source>
</reference>
<dbReference type="InterPro" id="IPR036640">
    <property type="entry name" value="ABC1_TM_sf"/>
</dbReference>
<comment type="caution">
    <text evidence="11">The sequence shown here is derived from an EMBL/GenBank/DDBJ whole genome shotgun (WGS) entry which is preliminary data.</text>
</comment>
<keyword evidence="6 9" id="KW-1133">Transmembrane helix</keyword>
<evidence type="ECO:0000256" key="4">
    <source>
        <dbReference type="ARBA" id="ARBA00022692"/>
    </source>
</evidence>
<name>A0A6G1EPH7_9ORYZ</name>
<keyword evidence="7 9" id="KW-0472">Membrane</keyword>
<keyword evidence="4 9" id="KW-0812">Transmembrane</keyword>
<organism evidence="11 12">
    <name type="scientific">Oryza meyeriana var. granulata</name>
    <dbReference type="NCBI Taxonomy" id="110450"/>
    <lineage>
        <taxon>Eukaryota</taxon>
        <taxon>Viridiplantae</taxon>
        <taxon>Streptophyta</taxon>
        <taxon>Embryophyta</taxon>
        <taxon>Tracheophyta</taxon>
        <taxon>Spermatophyta</taxon>
        <taxon>Magnoliopsida</taxon>
        <taxon>Liliopsida</taxon>
        <taxon>Poales</taxon>
        <taxon>Poaceae</taxon>
        <taxon>BOP clade</taxon>
        <taxon>Oryzoideae</taxon>
        <taxon>Oryzeae</taxon>
        <taxon>Oryzinae</taxon>
        <taxon>Oryza</taxon>
        <taxon>Oryza meyeriana</taxon>
    </lineage>
</organism>
<evidence type="ECO:0000256" key="9">
    <source>
        <dbReference type="SAM" id="Phobius"/>
    </source>
</evidence>
<dbReference type="SUPFAM" id="SSF90123">
    <property type="entry name" value="ABC transporter transmembrane region"/>
    <property type="match status" value="1"/>
</dbReference>
<dbReference type="EMBL" id="SPHZ02000003">
    <property type="protein sequence ID" value="KAF0926536.1"/>
    <property type="molecule type" value="Genomic_DNA"/>
</dbReference>
<evidence type="ECO:0000256" key="2">
    <source>
        <dbReference type="ARBA" id="ARBA00007577"/>
    </source>
</evidence>
<dbReference type="GO" id="GO:0015421">
    <property type="term" value="F:ABC-type oligopeptide transporter activity"/>
    <property type="evidence" value="ECO:0007669"/>
    <property type="project" value="TreeGrafter"/>
</dbReference>
<dbReference type="InterPro" id="IPR039421">
    <property type="entry name" value="Type_1_exporter"/>
</dbReference>
<sequence length="145" mass="15181">MAAGAAGAVASGAAQPLMNLIFGEIVDGFGSGSRDDVLRGVSKARPPPRPHLLLYPILVKVASFNGENRAIALCNKYIQNAYVSAVQESIATGLGVGLIMFILFCTYGLAAWYGARLIIDKGYEGGQVVTVWMAVMTGGIMAWAA</sequence>
<evidence type="ECO:0000256" key="7">
    <source>
        <dbReference type="ARBA" id="ARBA00023136"/>
    </source>
</evidence>
<keyword evidence="8" id="KW-0325">Glycoprotein</keyword>
<protein>
    <recommendedName>
        <fullName evidence="10">ABC transmembrane type-1 domain-containing protein</fullName>
    </recommendedName>
</protein>
<keyword evidence="5" id="KW-0677">Repeat</keyword>
<dbReference type="OrthoDB" id="1719330at2759"/>
<dbReference type="PANTHER" id="PTHR43394">
    <property type="entry name" value="ATP-DEPENDENT PERMEASE MDL1, MITOCHONDRIAL"/>
    <property type="match status" value="1"/>
</dbReference>
<keyword evidence="12" id="KW-1185">Reference proteome</keyword>
<comment type="similarity">
    <text evidence="2">Belongs to the ABC transporter superfamily. ABCB family. Multidrug resistance exporter (TC 3.A.1.201) subfamily.</text>
</comment>
<gene>
    <name evidence="11" type="ORF">E2562_026024</name>
</gene>
<dbReference type="PROSITE" id="PS50929">
    <property type="entry name" value="ABC_TM1F"/>
    <property type="match status" value="1"/>
</dbReference>
<evidence type="ECO:0000313" key="12">
    <source>
        <dbReference type="Proteomes" id="UP000479710"/>
    </source>
</evidence>
<evidence type="ECO:0000256" key="5">
    <source>
        <dbReference type="ARBA" id="ARBA00022737"/>
    </source>
</evidence>
<feature type="transmembrane region" description="Helical" evidence="9">
    <location>
        <begin position="125"/>
        <end position="144"/>
    </location>
</feature>
<feature type="domain" description="ABC transmembrane type-1" evidence="10">
    <location>
        <begin position="61"/>
        <end position="136"/>
    </location>
</feature>
<evidence type="ECO:0000256" key="1">
    <source>
        <dbReference type="ARBA" id="ARBA00004141"/>
    </source>
</evidence>
<dbReference type="Pfam" id="PF00664">
    <property type="entry name" value="ABC_membrane"/>
    <property type="match status" value="1"/>
</dbReference>
<dbReference type="GO" id="GO:0005524">
    <property type="term" value="F:ATP binding"/>
    <property type="evidence" value="ECO:0007669"/>
    <property type="project" value="InterPro"/>
</dbReference>
<proteinExistence type="inferred from homology"/>
<dbReference type="AlphaFoldDB" id="A0A6G1EPH7"/>
<evidence type="ECO:0000256" key="6">
    <source>
        <dbReference type="ARBA" id="ARBA00022989"/>
    </source>
</evidence>
<dbReference type="Gene3D" id="1.20.1560.10">
    <property type="entry name" value="ABC transporter type 1, transmembrane domain"/>
    <property type="match status" value="1"/>
</dbReference>
<evidence type="ECO:0000313" key="11">
    <source>
        <dbReference type="EMBL" id="KAF0926536.1"/>
    </source>
</evidence>
<keyword evidence="3" id="KW-0813">Transport</keyword>
<evidence type="ECO:0000256" key="3">
    <source>
        <dbReference type="ARBA" id="ARBA00022448"/>
    </source>
</evidence>
<dbReference type="GO" id="GO:0090374">
    <property type="term" value="P:oligopeptide export from mitochondrion"/>
    <property type="evidence" value="ECO:0007669"/>
    <property type="project" value="TreeGrafter"/>
</dbReference>
<comment type="subcellular location">
    <subcellularLocation>
        <location evidence="1">Membrane</location>
        <topology evidence="1">Multi-pass membrane protein</topology>
    </subcellularLocation>
</comment>
<dbReference type="PANTHER" id="PTHR43394:SF16">
    <property type="entry name" value="ABC TRANSPORTER B FAMILY MEMBER 4-LIKE ISOFORM X1"/>
    <property type="match status" value="1"/>
</dbReference>
<evidence type="ECO:0000256" key="8">
    <source>
        <dbReference type="ARBA" id="ARBA00023180"/>
    </source>
</evidence>
<accession>A0A6G1EPH7</accession>